<evidence type="ECO:0000313" key="6">
    <source>
        <dbReference type="Proteomes" id="UP000281474"/>
    </source>
</evidence>
<dbReference type="NCBIfam" id="NF002016">
    <property type="entry name" value="PRK00823.1-1"/>
    <property type="match status" value="1"/>
</dbReference>
<dbReference type="CDD" id="cd00913">
    <property type="entry name" value="PCD_DCoH_subfamily_a"/>
    <property type="match status" value="1"/>
</dbReference>
<reference evidence="5 6" key="1">
    <citation type="submission" date="2018-09" db="EMBL/GenBank/DDBJ databases">
        <title>Phylogeny of the Shewanellaceae, and recommendation for two new genera, Pseudoshewanella and Parashewanella.</title>
        <authorList>
            <person name="Wang G."/>
        </authorList>
    </citation>
    <scope>NUCLEOTIDE SEQUENCE [LARGE SCALE GENOMIC DNA]</scope>
    <source>
        <strain evidence="5 6">C51</strain>
    </source>
</reference>
<accession>A0A3L8Q3A2</accession>
<dbReference type="EMBL" id="QZEI01000002">
    <property type="protein sequence ID" value="RLV61523.1"/>
    <property type="molecule type" value="Genomic_DNA"/>
</dbReference>
<gene>
    <name evidence="5" type="ORF">D5018_01360</name>
</gene>
<evidence type="ECO:0000256" key="2">
    <source>
        <dbReference type="ARBA" id="ARBA00006472"/>
    </source>
</evidence>
<keyword evidence="3 4" id="KW-0456">Lyase</keyword>
<evidence type="ECO:0000256" key="3">
    <source>
        <dbReference type="ARBA" id="ARBA00023239"/>
    </source>
</evidence>
<dbReference type="EC" id="4.2.1.96" evidence="4"/>
<comment type="catalytic activity">
    <reaction evidence="1 4">
        <text>(4aS,6R)-4a-hydroxy-L-erythro-5,6,7,8-tetrahydrobiopterin = (6R)-L-erythro-6,7-dihydrobiopterin + H2O</text>
        <dbReference type="Rhea" id="RHEA:11920"/>
        <dbReference type="ChEBI" id="CHEBI:15377"/>
        <dbReference type="ChEBI" id="CHEBI:15642"/>
        <dbReference type="ChEBI" id="CHEBI:43120"/>
        <dbReference type="EC" id="4.2.1.96"/>
    </reaction>
</comment>
<organism evidence="5 6">
    <name type="scientific">Parashewanella curva</name>
    <dbReference type="NCBI Taxonomy" id="2338552"/>
    <lineage>
        <taxon>Bacteria</taxon>
        <taxon>Pseudomonadati</taxon>
        <taxon>Pseudomonadota</taxon>
        <taxon>Gammaproteobacteria</taxon>
        <taxon>Alteromonadales</taxon>
        <taxon>Shewanellaceae</taxon>
        <taxon>Parashewanella</taxon>
    </lineage>
</organism>
<dbReference type="SUPFAM" id="SSF55248">
    <property type="entry name" value="PCD-like"/>
    <property type="match status" value="1"/>
</dbReference>
<dbReference type="GO" id="GO:0008124">
    <property type="term" value="F:4-alpha-hydroxytetrahydrobiopterin dehydratase activity"/>
    <property type="evidence" value="ECO:0007669"/>
    <property type="project" value="UniProtKB-UniRule"/>
</dbReference>
<comment type="caution">
    <text evidence="5">The sequence shown here is derived from an EMBL/GenBank/DDBJ whole genome shotgun (WGS) entry which is preliminary data.</text>
</comment>
<dbReference type="GO" id="GO:0006729">
    <property type="term" value="P:tetrahydrobiopterin biosynthetic process"/>
    <property type="evidence" value="ECO:0007669"/>
    <property type="project" value="InterPro"/>
</dbReference>
<evidence type="ECO:0000256" key="1">
    <source>
        <dbReference type="ARBA" id="ARBA00001554"/>
    </source>
</evidence>
<dbReference type="PANTHER" id="PTHR42805:SF1">
    <property type="entry name" value="PTERIN-4-ALPHA-CARBINOLAMINE DEHYDRATASE-RELATED"/>
    <property type="match status" value="1"/>
</dbReference>
<dbReference type="Pfam" id="PF01329">
    <property type="entry name" value="Pterin_4a"/>
    <property type="match status" value="1"/>
</dbReference>
<dbReference type="InterPro" id="IPR036428">
    <property type="entry name" value="PCD_sf"/>
</dbReference>
<dbReference type="InterPro" id="IPR050376">
    <property type="entry name" value="Pterin-4-alpha-carb_dehyd"/>
</dbReference>
<dbReference type="InterPro" id="IPR001533">
    <property type="entry name" value="Pterin_deHydtase"/>
</dbReference>
<dbReference type="OrthoDB" id="5294615at2"/>
<dbReference type="PANTHER" id="PTHR42805">
    <property type="entry name" value="PTERIN-4-ALPHA-CARBINOLAMINE DEHYDRATASE-RELATED"/>
    <property type="match status" value="1"/>
</dbReference>
<dbReference type="AlphaFoldDB" id="A0A3L8Q3A2"/>
<name>A0A3L8Q3A2_9GAMM</name>
<comment type="similarity">
    <text evidence="2 4">Belongs to the pterin-4-alpha-carbinolamine dehydratase family.</text>
</comment>
<dbReference type="RefSeq" id="WP_121837196.1">
    <property type="nucleotide sequence ID" value="NZ_ML014754.1"/>
</dbReference>
<dbReference type="Gene3D" id="3.30.1360.20">
    <property type="entry name" value="Transcriptional coactivator/pterin dehydratase"/>
    <property type="match status" value="1"/>
</dbReference>
<evidence type="ECO:0000256" key="4">
    <source>
        <dbReference type="HAMAP-Rule" id="MF_00434"/>
    </source>
</evidence>
<proteinExistence type="inferred from homology"/>
<protein>
    <recommendedName>
        <fullName evidence="4">Putative pterin-4-alpha-carbinolamine dehydratase</fullName>
        <shortName evidence="4">PHS</shortName>
        <ecNumber evidence="4">4.2.1.96</ecNumber>
    </recommendedName>
    <alternativeName>
        <fullName evidence="4">4-alpha-hydroxy-tetrahydropterin dehydratase</fullName>
    </alternativeName>
    <alternativeName>
        <fullName evidence="4">Pterin carbinolamine dehydratase</fullName>
        <shortName evidence="4">PCD</shortName>
    </alternativeName>
</protein>
<dbReference type="Proteomes" id="UP000281474">
    <property type="component" value="Unassembled WGS sequence"/>
</dbReference>
<dbReference type="HAMAP" id="MF_00434">
    <property type="entry name" value="Pterin_4_alpha"/>
    <property type="match status" value="1"/>
</dbReference>
<sequence>MSELSQMKCVSCHGDAPKVTDEELAELVRMVPDWCVEVRDGIMQLERVFKFKNFKEALAFTNKLGALAEEDFHHPGILTEWGKVTVTWWSHSIKGLHKNDFIMAAKTDDLLS</sequence>
<evidence type="ECO:0000313" key="5">
    <source>
        <dbReference type="EMBL" id="RLV61523.1"/>
    </source>
</evidence>
<keyword evidence="6" id="KW-1185">Reference proteome</keyword>